<dbReference type="PROSITE" id="PS51513">
    <property type="entry name" value="FFD"/>
    <property type="match status" value="1"/>
</dbReference>
<evidence type="ECO:0000313" key="9">
    <source>
        <dbReference type="Proteomes" id="UP001620645"/>
    </source>
</evidence>
<name>A0ABD2KC28_HETSC</name>
<dbReference type="PROSITE" id="PS51536">
    <property type="entry name" value="TFG"/>
    <property type="match status" value="1"/>
</dbReference>
<dbReference type="Proteomes" id="UP001620645">
    <property type="component" value="Unassembled WGS sequence"/>
</dbReference>
<evidence type="ECO:0000256" key="4">
    <source>
        <dbReference type="SAM" id="MobiDB-lite"/>
    </source>
</evidence>
<evidence type="ECO:0000256" key="2">
    <source>
        <dbReference type="PROSITE-ProRule" id="PRU00846"/>
    </source>
</evidence>
<dbReference type="InterPro" id="IPR025761">
    <property type="entry name" value="FFD_box"/>
</dbReference>
<comment type="similarity">
    <text evidence="1">Belongs to the LSM14 family.</text>
</comment>
<dbReference type="Gene3D" id="2.30.30.100">
    <property type="match status" value="1"/>
</dbReference>
<dbReference type="InterPro" id="IPR025609">
    <property type="entry name" value="Lsm14-like_N"/>
</dbReference>
<reference evidence="8 9" key="1">
    <citation type="submission" date="2024-10" db="EMBL/GenBank/DDBJ databases">
        <authorList>
            <person name="Kim D."/>
        </authorList>
    </citation>
    <scope>NUCLEOTIDE SEQUENCE [LARGE SCALE GENOMIC DNA]</scope>
    <source>
        <strain evidence="8">Taebaek</strain>
    </source>
</reference>
<dbReference type="Pfam" id="PF12701">
    <property type="entry name" value="LSM14"/>
    <property type="match status" value="1"/>
</dbReference>
<dbReference type="InterPro" id="IPR010920">
    <property type="entry name" value="LSM_dom_sf"/>
</dbReference>
<organism evidence="8 9">
    <name type="scientific">Heterodera schachtii</name>
    <name type="common">Sugarbeet cyst nematode worm</name>
    <name type="synonym">Tylenchus schachtii</name>
    <dbReference type="NCBI Taxonomy" id="97005"/>
    <lineage>
        <taxon>Eukaryota</taxon>
        <taxon>Metazoa</taxon>
        <taxon>Ecdysozoa</taxon>
        <taxon>Nematoda</taxon>
        <taxon>Chromadorea</taxon>
        <taxon>Rhabditida</taxon>
        <taxon>Tylenchina</taxon>
        <taxon>Tylenchomorpha</taxon>
        <taxon>Tylenchoidea</taxon>
        <taxon>Heteroderidae</taxon>
        <taxon>Heteroderinae</taxon>
        <taxon>Heterodera</taxon>
    </lineage>
</organism>
<gene>
    <name evidence="8" type="ORF">niasHS_000206</name>
</gene>
<comment type="caution">
    <text evidence="8">The sequence shown here is derived from an EMBL/GenBank/DDBJ whole genome shotgun (WGS) entry which is preliminary data.</text>
</comment>
<dbReference type="InterPro" id="IPR019050">
    <property type="entry name" value="FDF_dom"/>
</dbReference>
<feature type="short sequence motif" description="TFG box" evidence="3">
    <location>
        <begin position="447"/>
        <end position="467"/>
    </location>
</feature>
<dbReference type="GO" id="GO:0005737">
    <property type="term" value="C:cytoplasm"/>
    <property type="evidence" value="ECO:0007669"/>
    <property type="project" value="UniProtKB-ARBA"/>
</dbReference>
<dbReference type="SMART" id="SM01199">
    <property type="entry name" value="FDF"/>
    <property type="match status" value="1"/>
</dbReference>
<feature type="compositionally biased region" description="Pro residues" evidence="4">
    <location>
        <begin position="150"/>
        <end position="165"/>
    </location>
</feature>
<sequence length="564" mass="62484">MSTPYIGSKISLISRLDIRYEGTLYQVDPLESTISLSQVRSFGTEDRPAPVPVPARAEVYDFIIFKASDIKDLIVCEETPPKEPSVVDITYDPAIVSVSKPPIAAADASAPQQPVQQPSVAEQLQRIADDKTSQKSATSPQPVPQQQKKQPPPLVAPPPYIPSPIVPSSVKQPPPVAGGVAHNSQQQQPSYRTAVTGGGGAVTAQHLESNLGAAFGQRPQRSFFNRSSIVGGAEAKQSPQQQQQQQQPRGQGFFDSFSNSNYNQQQQQQHNRRPYFQQRQPLQQQQPPFHYQGNNVRRGGGAGGGGPYPQQQQSGIGRQPYQYHHSQQFRAGQHQQQQPQQFYQPRFDGDFDFEKANQQFQTIGDLGDKIAELGLNEIEKLPSVRGSARGSEERSISSGSTASEKNIGSANKSPPVVAVVAENFYDKNSSFFDNISCDALEREEGKNNRVDWKKERITNQETFGQMAVRTMMHHHNHNHYQRGGGGRGGGPWASPAAYRGGGGSGYNNYHLYNPQQHYYYQQPQHRNHYHSNNSNNRFGTQRHYQATAATGAASAQQQQQQMQQ</sequence>
<evidence type="ECO:0000313" key="8">
    <source>
        <dbReference type="EMBL" id="KAL3100503.1"/>
    </source>
</evidence>
<proteinExistence type="inferred from homology"/>
<accession>A0ABD2KC28</accession>
<evidence type="ECO:0000259" key="7">
    <source>
        <dbReference type="PROSITE" id="PS52002"/>
    </source>
</evidence>
<dbReference type="InterPro" id="IPR047575">
    <property type="entry name" value="Sm"/>
</dbReference>
<dbReference type="AlphaFoldDB" id="A0ABD2KC28"/>
<feature type="region of interest" description="Disordered" evidence="4">
    <location>
        <begin position="383"/>
        <end position="412"/>
    </location>
</feature>
<feature type="compositionally biased region" description="Low complexity" evidence="4">
    <location>
        <begin position="105"/>
        <end position="123"/>
    </location>
</feature>
<protein>
    <submittedName>
        <fullName evidence="8">Uncharacterized protein</fullName>
    </submittedName>
</protein>
<dbReference type="CDD" id="cd01736">
    <property type="entry name" value="LSm14_N"/>
    <property type="match status" value="1"/>
</dbReference>
<dbReference type="EMBL" id="JBICCN010000030">
    <property type="protein sequence ID" value="KAL3100503.1"/>
    <property type="molecule type" value="Genomic_DNA"/>
</dbReference>
<evidence type="ECO:0000259" key="6">
    <source>
        <dbReference type="PROSITE" id="PS51536"/>
    </source>
</evidence>
<dbReference type="InterPro" id="IPR025768">
    <property type="entry name" value="TFG_box"/>
</dbReference>
<feature type="region of interest" description="Disordered" evidence="4">
    <location>
        <begin position="105"/>
        <end position="198"/>
    </location>
</feature>
<feature type="domain" description="Sm" evidence="7">
    <location>
        <begin position="1"/>
        <end position="79"/>
    </location>
</feature>
<evidence type="ECO:0000256" key="3">
    <source>
        <dbReference type="PROSITE-ProRule" id="PRU00869"/>
    </source>
</evidence>
<dbReference type="PROSITE" id="PS52002">
    <property type="entry name" value="SM"/>
    <property type="match status" value="1"/>
</dbReference>
<feature type="region of interest" description="Disordered" evidence="4">
    <location>
        <begin position="231"/>
        <end position="318"/>
    </location>
</feature>
<feature type="compositionally biased region" description="Gly residues" evidence="4">
    <location>
        <begin position="298"/>
        <end position="307"/>
    </location>
</feature>
<dbReference type="PANTHER" id="PTHR13586:SF0">
    <property type="entry name" value="TRAILER HITCH, ISOFORM H"/>
    <property type="match status" value="1"/>
</dbReference>
<dbReference type="SUPFAM" id="SSF50182">
    <property type="entry name" value="Sm-like ribonucleoproteins"/>
    <property type="match status" value="1"/>
</dbReference>
<keyword evidence="9" id="KW-1185">Reference proteome</keyword>
<feature type="compositionally biased region" description="Low complexity" evidence="4">
    <location>
        <begin position="257"/>
        <end position="297"/>
    </location>
</feature>
<evidence type="ECO:0000259" key="5">
    <source>
        <dbReference type="PROSITE" id="PS51513"/>
    </source>
</evidence>
<feature type="compositionally biased region" description="Polar residues" evidence="4">
    <location>
        <begin position="182"/>
        <end position="191"/>
    </location>
</feature>
<feature type="compositionally biased region" description="Low complexity" evidence="4">
    <location>
        <begin position="308"/>
        <end position="317"/>
    </location>
</feature>
<dbReference type="SMART" id="SM01271">
    <property type="entry name" value="LSM14"/>
    <property type="match status" value="1"/>
</dbReference>
<feature type="domain" description="FFD box profile" evidence="5">
    <location>
        <begin position="423"/>
        <end position="439"/>
    </location>
</feature>
<dbReference type="PANTHER" id="PTHR13586">
    <property type="entry name" value="SCD6 PROTEIN-RELATED"/>
    <property type="match status" value="1"/>
</dbReference>
<feature type="domain" description="TFG box profile" evidence="6">
    <location>
        <begin position="447"/>
        <end position="467"/>
    </location>
</feature>
<evidence type="ECO:0000256" key="1">
    <source>
        <dbReference type="ARBA" id="ARBA00010415"/>
    </source>
</evidence>
<feature type="short sequence motif" description="FFD box" evidence="2">
    <location>
        <begin position="423"/>
        <end position="439"/>
    </location>
</feature>